<gene>
    <name evidence="3" type="ORF">E5676_scaffold403G001500</name>
    <name evidence="2" type="ORF">E6C27_scaffold79G00530</name>
</gene>
<proteinExistence type="predicted"/>
<dbReference type="AlphaFoldDB" id="A0A5A7V9L4"/>
<reference evidence="4 5" key="1">
    <citation type="submission" date="2019-08" db="EMBL/GenBank/DDBJ databases">
        <title>Draft genome sequences of two oriental melons (Cucumis melo L. var makuwa).</title>
        <authorList>
            <person name="Kwon S.-Y."/>
        </authorList>
    </citation>
    <scope>NUCLEOTIDE SEQUENCE [LARGE SCALE GENOMIC DNA]</scope>
    <source>
        <strain evidence="5">cv. Chang Bougi</strain>
        <strain evidence="4">cv. SW 3</strain>
        <tissue evidence="2">Leaf</tissue>
    </source>
</reference>
<keyword evidence="1" id="KW-0732">Signal</keyword>
<evidence type="ECO:0000313" key="2">
    <source>
        <dbReference type="EMBL" id="KAA0062565.1"/>
    </source>
</evidence>
<evidence type="ECO:0000313" key="3">
    <source>
        <dbReference type="EMBL" id="TYK28785.1"/>
    </source>
</evidence>
<dbReference type="Proteomes" id="UP000321947">
    <property type="component" value="Unassembled WGS sequence"/>
</dbReference>
<evidence type="ECO:0000256" key="1">
    <source>
        <dbReference type="SAM" id="SignalP"/>
    </source>
</evidence>
<comment type="caution">
    <text evidence="2">The sequence shown here is derived from an EMBL/GenBank/DDBJ whole genome shotgun (WGS) entry which is preliminary data.</text>
</comment>
<sequence length="82" mass="9302">MQGCSFYSTMGTKYWLLVTLMFTLNGETVVWHNTIQGCIIDSTTETEYVATYEAAKEVVQLKKFLTNLEVVPNMSMPITLLL</sequence>
<dbReference type="EMBL" id="SSTD01002040">
    <property type="protein sequence ID" value="TYK28785.1"/>
    <property type="molecule type" value="Genomic_DNA"/>
</dbReference>
<name>A0A5A7V9L4_CUCMM</name>
<organism evidence="2 4">
    <name type="scientific">Cucumis melo var. makuwa</name>
    <name type="common">Oriental melon</name>
    <dbReference type="NCBI Taxonomy" id="1194695"/>
    <lineage>
        <taxon>Eukaryota</taxon>
        <taxon>Viridiplantae</taxon>
        <taxon>Streptophyta</taxon>
        <taxon>Embryophyta</taxon>
        <taxon>Tracheophyta</taxon>
        <taxon>Spermatophyta</taxon>
        <taxon>Magnoliopsida</taxon>
        <taxon>eudicotyledons</taxon>
        <taxon>Gunneridae</taxon>
        <taxon>Pentapetalae</taxon>
        <taxon>rosids</taxon>
        <taxon>fabids</taxon>
        <taxon>Cucurbitales</taxon>
        <taxon>Cucurbitaceae</taxon>
        <taxon>Benincaseae</taxon>
        <taxon>Cucumis</taxon>
    </lineage>
</organism>
<protein>
    <submittedName>
        <fullName evidence="2">Gag/pol protein</fullName>
    </submittedName>
</protein>
<evidence type="ECO:0000313" key="5">
    <source>
        <dbReference type="Proteomes" id="UP000321947"/>
    </source>
</evidence>
<dbReference type="EMBL" id="SSTE01004244">
    <property type="protein sequence ID" value="KAA0062565.1"/>
    <property type="molecule type" value="Genomic_DNA"/>
</dbReference>
<accession>A0A5A7V9L4</accession>
<feature type="chain" id="PRO_5042722338" evidence="1">
    <location>
        <begin position="27"/>
        <end position="82"/>
    </location>
</feature>
<feature type="signal peptide" evidence="1">
    <location>
        <begin position="1"/>
        <end position="26"/>
    </location>
</feature>
<evidence type="ECO:0000313" key="4">
    <source>
        <dbReference type="Proteomes" id="UP000321393"/>
    </source>
</evidence>
<dbReference type="Proteomes" id="UP000321393">
    <property type="component" value="Unassembled WGS sequence"/>
</dbReference>